<keyword evidence="2" id="KW-1185">Reference proteome</keyword>
<evidence type="ECO:0000313" key="2">
    <source>
        <dbReference type="Proteomes" id="UP001597519"/>
    </source>
</evidence>
<dbReference type="Proteomes" id="UP001597519">
    <property type="component" value="Unassembled WGS sequence"/>
</dbReference>
<comment type="caution">
    <text evidence="1">The sequence shown here is derived from an EMBL/GenBank/DDBJ whole genome shotgun (WGS) entry which is preliminary data.</text>
</comment>
<evidence type="ECO:0000313" key="1">
    <source>
        <dbReference type="EMBL" id="MFD2830780.1"/>
    </source>
</evidence>
<accession>A0ABW5WVE7</accession>
<dbReference type="EMBL" id="JBHUOQ010000004">
    <property type="protein sequence ID" value="MFD2830780.1"/>
    <property type="molecule type" value="Genomic_DNA"/>
</dbReference>
<reference evidence="2" key="1">
    <citation type="journal article" date="2019" name="Int. J. Syst. Evol. Microbiol.">
        <title>The Global Catalogue of Microorganisms (GCM) 10K type strain sequencing project: providing services to taxonomists for standard genome sequencing and annotation.</title>
        <authorList>
            <consortium name="The Broad Institute Genomics Platform"/>
            <consortium name="The Broad Institute Genome Sequencing Center for Infectious Disease"/>
            <person name="Wu L."/>
            <person name="Ma J."/>
        </authorList>
    </citation>
    <scope>NUCLEOTIDE SEQUENCE [LARGE SCALE GENOMIC DNA]</scope>
    <source>
        <strain evidence="2">KCTC 33575</strain>
    </source>
</reference>
<protein>
    <submittedName>
        <fullName evidence="1">DUF2332 domain-containing protein</fullName>
    </submittedName>
</protein>
<sequence>MSQNFINFADNECKGSSRLYEQLSLHIAKTPCLLNLCRNISRNQPVPNLFFAAVHYLLLKGYDDRLSEMYHEKDIDFNSLFDAFEEFCLEHQQALIQVMNQKRVQTNEVRRTAYLYPLFSMISQKNDAPISLIEIGTSAGLNLCADQYRYVYEGVEGTFGNSTSELEIHSKIIGEMTHDLNHIPDIRDRIGIDLNVMDLNTDDDYLWLKALIWPEHHQRREMLKAAKEIVTAENVELIEGDAVSILDSTVQNINTENTLCIFHTHVANQMSEDQKEELLKAVDLIADGRTVYHIYNNIFDKKLRMDEYTGGRKNSYLIGETDGHGRWFEWKIQQFI</sequence>
<gene>
    <name evidence="1" type="ORF">ACFSX4_09945</name>
</gene>
<proteinExistence type="predicted"/>
<dbReference type="InterPro" id="IPR011200">
    <property type="entry name" value="UCP012608"/>
</dbReference>
<dbReference type="PIRSF" id="PIRSF012608">
    <property type="entry name" value="UCP012608"/>
    <property type="match status" value="1"/>
</dbReference>
<dbReference type="Pfam" id="PF10094">
    <property type="entry name" value="DUF2332"/>
    <property type="match status" value="1"/>
</dbReference>
<organism evidence="1 2">
    <name type="scientific">Corticicoccus populi</name>
    <dbReference type="NCBI Taxonomy" id="1812821"/>
    <lineage>
        <taxon>Bacteria</taxon>
        <taxon>Bacillati</taxon>
        <taxon>Bacillota</taxon>
        <taxon>Bacilli</taxon>
        <taxon>Bacillales</taxon>
        <taxon>Staphylococcaceae</taxon>
        <taxon>Corticicoccus</taxon>
    </lineage>
</organism>
<dbReference type="RefSeq" id="WP_377774144.1">
    <property type="nucleotide sequence ID" value="NZ_JBHUOQ010000004.1"/>
</dbReference>
<name>A0ABW5WVE7_9STAP</name>